<evidence type="ECO:0000313" key="6">
    <source>
        <dbReference type="EMBL" id="EDO40034.1"/>
    </source>
</evidence>
<proteinExistence type="predicted"/>
<sequence>MTLPFTPVTRKNILLNHPPQKMNVQSLGFKAYLCVTCGFTAKGAHKYSCPKACEVPFNSVGCYKDMPDDRALPVLLLYERDETSVVKGDQFLVSEKWEKYLPEFACRCAKRAKGRGYTFFALQFCGECWSGPTPTGKEYSKYGKGDKCNSREIDEGSEKLKKCGKGERFCAGHEWHNYVYYIKPDCDLEFEKVGCFADNHHKGAQPLPDYIMSDRDKSRTDIFSGHLIDWEHWDTYLPDLACRCAHITKEKGWNTFGLQFYGECWSGKDAEKTYAMDGKSSNCADKCYQTCKESQKFCAGRNHTNAVYRLIGTVNGLIGTVYGLIGTVYGLIGQQVDEKDEQDDDSVDDDDDDEFVRNWLMMP</sequence>
<dbReference type="InParanoid" id="A7S8B3"/>
<reference evidence="6 7" key="1">
    <citation type="journal article" date="2007" name="Science">
        <title>Sea anemone genome reveals ancestral eumetazoan gene repertoire and genomic organization.</title>
        <authorList>
            <person name="Putnam N.H."/>
            <person name="Srivastava M."/>
            <person name="Hellsten U."/>
            <person name="Dirks B."/>
            <person name="Chapman J."/>
            <person name="Salamov A."/>
            <person name="Terry A."/>
            <person name="Shapiro H."/>
            <person name="Lindquist E."/>
            <person name="Kapitonov V.V."/>
            <person name="Jurka J."/>
            <person name="Genikhovich G."/>
            <person name="Grigoriev I.V."/>
            <person name="Lucas S.M."/>
            <person name="Steele R.E."/>
            <person name="Finnerty J.R."/>
            <person name="Technau U."/>
            <person name="Martindale M.Q."/>
            <person name="Rokhsar D.S."/>
        </authorList>
    </citation>
    <scope>NUCLEOTIDE SEQUENCE [LARGE SCALE GENOMIC DNA]</scope>
    <source>
        <strain evidence="7">CH2 X CH6</strain>
    </source>
</reference>
<keyword evidence="2" id="KW-0812">Transmembrane</keyword>
<comment type="subcellular location">
    <subcellularLocation>
        <location evidence="1">Membrane</location>
        <topology evidence="1">Single-pass membrane protein</topology>
    </subcellularLocation>
</comment>
<evidence type="ECO:0000256" key="3">
    <source>
        <dbReference type="ARBA" id="ARBA00022729"/>
    </source>
</evidence>
<accession>A7S8B3</accession>
<keyword evidence="4" id="KW-1133">Transmembrane helix</keyword>
<dbReference type="HOGENOM" id="CLU_767926_0_0_1"/>
<dbReference type="PANTHER" id="PTHR16059:SF25">
    <property type="entry name" value="LYSOZYME"/>
    <property type="match status" value="1"/>
</dbReference>
<gene>
    <name evidence="6" type="ORF">NEMVEDRAFT_v1g208345</name>
</gene>
<keyword evidence="5" id="KW-0472">Membrane</keyword>
<name>A7S8B3_NEMVE</name>
<evidence type="ECO:0000256" key="2">
    <source>
        <dbReference type="ARBA" id="ARBA00022692"/>
    </source>
</evidence>
<organism evidence="6 7">
    <name type="scientific">Nematostella vectensis</name>
    <name type="common">Starlet sea anemone</name>
    <dbReference type="NCBI Taxonomy" id="45351"/>
    <lineage>
        <taxon>Eukaryota</taxon>
        <taxon>Metazoa</taxon>
        <taxon>Cnidaria</taxon>
        <taxon>Anthozoa</taxon>
        <taxon>Hexacorallia</taxon>
        <taxon>Actiniaria</taxon>
        <taxon>Edwardsiidae</taxon>
        <taxon>Nematostella</taxon>
    </lineage>
</organism>
<protein>
    <submittedName>
        <fullName evidence="6">Uncharacterized protein</fullName>
    </submittedName>
</protein>
<evidence type="ECO:0000256" key="4">
    <source>
        <dbReference type="ARBA" id="ARBA00022989"/>
    </source>
</evidence>
<dbReference type="PhylomeDB" id="A7S8B3"/>
<evidence type="ECO:0000256" key="5">
    <source>
        <dbReference type="ARBA" id="ARBA00023136"/>
    </source>
</evidence>
<keyword evidence="3" id="KW-0732">Signal</keyword>
<dbReference type="PANTHER" id="PTHR16059">
    <property type="entry name" value="ANTHRAX TOXIN RECEPTOR"/>
    <property type="match status" value="1"/>
</dbReference>
<evidence type="ECO:0000313" key="7">
    <source>
        <dbReference type="Proteomes" id="UP000001593"/>
    </source>
</evidence>
<dbReference type="EMBL" id="DS469597">
    <property type="protein sequence ID" value="EDO40034.1"/>
    <property type="molecule type" value="Genomic_DNA"/>
</dbReference>
<dbReference type="GO" id="GO:0016020">
    <property type="term" value="C:membrane"/>
    <property type="evidence" value="ECO:0007669"/>
    <property type="project" value="UniProtKB-SubCell"/>
</dbReference>
<keyword evidence="7" id="KW-1185">Reference proteome</keyword>
<dbReference type="AlphaFoldDB" id="A7S8B3"/>
<evidence type="ECO:0000256" key="1">
    <source>
        <dbReference type="ARBA" id="ARBA00004167"/>
    </source>
</evidence>
<dbReference type="Proteomes" id="UP000001593">
    <property type="component" value="Unassembled WGS sequence"/>
</dbReference>